<sequence>MATTPKKTSTTSRKPAATPKKPGAATIVKTTDKQAEVTLKSWKDFSDILSSRVRPHFSLYETKRKINNLQSELNIKNQISKLEQRAEKLSRELSEALEEQKAADTQRDELKGIIEEINAKQKLEHLFRCLSPEAHGVIESDANFRANFDDGKQIEAFVVSIDIRRSTELMLKAKTASAFAKFITTLCADFDNLIKENYGVVDKFTGDGILAYSDLCEHRFW</sequence>
<accession>A0A0M2V5A0</accession>
<dbReference type="AlphaFoldDB" id="A0A0M2V5A0"/>
<dbReference type="RefSeq" id="WP_046558212.1">
    <property type="nucleotide sequence ID" value="NZ_LAHO01000013.1"/>
</dbReference>
<evidence type="ECO:0008006" key="5">
    <source>
        <dbReference type="Google" id="ProtNLM"/>
    </source>
</evidence>
<dbReference type="Proteomes" id="UP000034228">
    <property type="component" value="Unassembled WGS sequence"/>
</dbReference>
<dbReference type="STRING" id="336831.WG68_13380"/>
<dbReference type="OrthoDB" id="9806704at2"/>
<reference evidence="3 4" key="1">
    <citation type="submission" date="2015-03" db="EMBL/GenBank/DDBJ databases">
        <title>Draft genome sequences of two protease-producing strains of Arsukibacterium isolated from two cold and alkaline environments.</title>
        <authorList>
            <person name="Lylloff J.E."/>
            <person name="Skov L.B."/>
            <person name="Jepsen M."/>
            <person name="Hallin P.F."/>
            <person name="Sorensen S.J."/>
            <person name="Stougaard P."/>
            <person name="Glaring M.A."/>
        </authorList>
    </citation>
    <scope>NUCLEOTIDE SEQUENCE [LARGE SCALE GENOMIC DNA]</scope>
    <source>
        <strain evidence="3 4">GCM72</strain>
    </source>
</reference>
<dbReference type="Gene3D" id="3.30.70.1230">
    <property type="entry name" value="Nucleotide cyclase"/>
    <property type="match status" value="1"/>
</dbReference>
<keyword evidence="4" id="KW-1185">Reference proteome</keyword>
<evidence type="ECO:0000256" key="1">
    <source>
        <dbReference type="SAM" id="Coils"/>
    </source>
</evidence>
<dbReference type="SUPFAM" id="SSF55073">
    <property type="entry name" value="Nucleotide cyclase"/>
    <property type="match status" value="1"/>
</dbReference>
<comment type="caution">
    <text evidence="3">The sequence shown here is derived from an EMBL/GenBank/DDBJ whole genome shotgun (WGS) entry which is preliminary data.</text>
</comment>
<dbReference type="EMBL" id="LAHO01000013">
    <property type="protein sequence ID" value="KKO44825.1"/>
    <property type="molecule type" value="Genomic_DNA"/>
</dbReference>
<feature type="region of interest" description="Disordered" evidence="2">
    <location>
        <begin position="1"/>
        <end position="29"/>
    </location>
</feature>
<dbReference type="InterPro" id="IPR029787">
    <property type="entry name" value="Nucleotide_cyclase"/>
</dbReference>
<evidence type="ECO:0000313" key="3">
    <source>
        <dbReference type="EMBL" id="KKO44825.1"/>
    </source>
</evidence>
<name>A0A0M2V5A0_9GAMM</name>
<gene>
    <name evidence="3" type="ORF">WG68_13380</name>
</gene>
<evidence type="ECO:0000256" key="2">
    <source>
        <dbReference type="SAM" id="MobiDB-lite"/>
    </source>
</evidence>
<evidence type="ECO:0000313" key="4">
    <source>
        <dbReference type="Proteomes" id="UP000034228"/>
    </source>
</evidence>
<organism evidence="3 4">
    <name type="scientific">Arsukibacterium ikkense</name>
    <dbReference type="NCBI Taxonomy" id="336831"/>
    <lineage>
        <taxon>Bacteria</taxon>
        <taxon>Pseudomonadati</taxon>
        <taxon>Pseudomonadota</taxon>
        <taxon>Gammaproteobacteria</taxon>
        <taxon>Chromatiales</taxon>
        <taxon>Chromatiaceae</taxon>
        <taxon>Arsukibacterium</taxon>
    </lineage>
</organism>
<proteinExistence type="predicted"/>
<feature type="compositionally biased region" description="Low complexity" evidence="2">
    <location>
        <begin position="1"/>
        <end position="26"/>
    </location>
</feature>
<protein>
    <recommendedName>
        <fullName evidence="5">Guanylate cyclase domain-containing protein</fullName>
    </recommendedName>
</protein>
<feature type="coiled-coil region" evidence="1">
    <location>
        <begin position="72"/>
        <end position="106"/>
    </location>
</feature>
<keyword evidence="1" id="KW-0175">Coiled coil</keyword>
<dbReference type="PATRIC" id="fig|336831.14.peg.3443"/>